<gene>
    <name evidence="1" type="ORF">AOQ84DRAFT_271200</name>
</gene>
<dbReference type="OrthoDB" id="2157530at2759"/>
<evidence type="ECO:0000313" key="1">
    <source>
        <dbReference type="EMBL" id="OCL01399.1"/>
    </source>
</evidence>
<evidence type="ECO:0000313" key="2">
    <source>
        <dbReference type="Proteomes" id="UP000250140"/>
    </source>
</evidence>
<dbReference type="EMBL" id="KV751137">
    <property type="protein sequence ID" value="OCL01399.1"/>
    <property type="molecule type" value="Genomic_DNA"/>
</dbReference>
<dbReference type="InterPro" id="IPR052895">
    <property type="entry name" value="HetReg/Transcr_Mod"/>
</dbReference>
<dbReference type="Pfam" id="PF26639">
    <property type="entry name" value="Het-6_barrel"/>
    <property type="match status" value="1"/>
</dbReference>
<dbReference type="PANTHER" id="PTHR24148:SF64">
    <property type="entry name" value="HETEROKARYON INCOMPATIBILITY DOMAIN-CONTAINING PROTEIN"/>
    <property type="match status" value="1"/>
</dbReference>
<dbReference type="PANTHER" id="PTHR24148">
    <property type="entry name" value="ANKYRIN REPEAT DOMAIN-CONTAINING PROTEIN 39 HOMOLOG-RELATED"/>
    <property type="match status" value="1"/>
</dbReference>
<organism evidence="1 2">
    <name type="scientific">Glonium stellatum</name>
    <dbReference type="NCBI Taxonomy" id="574774"/>
    <lineage>
        <taxon>Eukaryota</taxon>
        <taxon>Fungi</taxon>
        <taxon>Dikarya</taxon>
        <taxon>Ascomycota</taxon>
        <taxon>Pezizomycotina</taxon>
        <taxon>Dothideomycetes</taxon>
        <taxon>Pleosporomycetidae</taxon>
        <taxon>Gloniales</taxon>
        <taxon>Gloniaceae</taxon>
        <taxon>Glonium</taxon>
    </lineage>
</organism>
<feature type="non-terminal residue" evidence="1">
    <location>
        <position position="69"/>
    </location>
</feature>
<name>A0A8E2JLS0_9PEZI</name>
<accession>A0A8E2JLS0</accession>
<keyword evidence="2" id="KW-1185">Reference proteome</keyword>
<dbReference type="Proteomes" id="UP000250140">
    <property type="component" value="Unassembled WGS sequence"/>
</dbReference>
<feature type="non-terminal residue" evidence="1">
    <location>
        <position position="1"/>
    </location>
</feature>
<sequence length="69" mass="7566">RSLNAAIKDRKFFTTKAGFVGIGPDKIQKGNIVVVLFGADMPFILRPDGLLYKLVEAAYVHGIMIGELM</sequence>
<protein>
    <submittedName>
        <fullName evidence="1">Uncharacterized protein</fullName>
    </submittedName>
</protein>
<dbReference type="AlphaFoldDB" id="A0A8E2JLS0"/>
<reference evidence="1 2" key="1">
    <citation type="journal article" date="2016" name="Nat. Commun.">
        <title>Ectomycorrhizal ecology is imprinted in the genome of the dominant symbiotic fungus Cenococcum geophilum.</title>
        <authorList>
            <consortium name="DOE Joint Genome Institute"/>
            <person name="Peter M."/>
            <person name="Kohler A."/>
            <person name="Ohm R.A."/>
            <person name="Kuo A."/>
            <person name="Krutzmann J."/>
            <person name="Morin E."/>
            <person name="Arend M."/>
            <person name="Barry K.W."/>
            <person name="Binder M."/>
            <person name="Choi C."/>
            <person name="Clum A."/>
            <person name="Copeland A."/>
            <person name="Grisel N."/>
            <person name="Haridas S."/>
            <person name="Kipfer T."/>
            <person name="LaButti K."/>
            <person name="Lindquist E."/>
            <person name="Lipzen A."/>
            <person name="Maire R."/>
            <person name="Meier B."/>
            <person name="Mihaltcheva S."/>
            <person name="Molinier V."/>
            <person name="Murat C."/>
            <person name="Poggeler S."/>
            <person name="Quandt C.A."/>
            <person name="Sperisen C."/>
            <person name="Tritt A."/>
            <person name="Tisserant E."/>
            <person name="Crous P.W."/>
            <person name="Henrissat B."/>
            <person name="Nehls U."/>
            <person name="Egli S."/>
            <person name="Spatafora J.W."/>
            <person name="Grigoriev I.V."/>
            <person name="Martin F.M."/>
        </authorList>
    </citation>
    <scope>NUCLEOTIDE SEQUENCE [LARGE SCALE GENOMIC DNA]</scope>
    <source>
        <strain evidence="1 2">CBS 207.34</strain>
    </source>
</reference>
<proteinExistence type="predicted"/>